<dbReference type="Proteomes" id="UP000245768">
    <property type="component" value="Unassembled WGS sequence"/>
</dbReference>
<dbReference type="CDD" id="cd00564">
    <property type="entry name" value="TMP_TenI"/>
    <property type="match status" value="1"/>
</dbReference>
<reference evidence="16 17" key="1">
    <citation type="journal article" date="2018" name="Mol. Biol. Evol.">
        <title>Broad Genomic Sampling Reveals a Smut Pathogenic Ancestry of the Fungal Clade Ustilaginomycotina.</title>
        <authorList>
            <person name="Kijpornyongpan T."/>
            <person name="Mondo S.J."/>
            <person name="Barry K."/>
            <person name="Sandor L."/>
            <person name="Lee J."/>
            <person name="Lipzen A."/>
            <person name="Pangilinan J."/>
            <person name="LaButti K."/>
            <person name="Hainaut M."/>
            <person name="Henrissat B."/>
            <person name="Grigoriev I.V."/>
            <person name="Spatafora J.W."/>
            <person name="Aime M.C."/>
        </authorList>
    </citation>
    <scope>NUCLEOTIDE SEQUENCE [LARGE SCALE GENOMIC DNA]</scope>
    <source>
        <strain evidence="16 17">MCA 4198</strain>
    </source>
</reference>
<dbReference type="Gene3D" id="3.40.1190.20">
    <property type="match status" value="1"/>
</dbReference>
<evidence type="ECO:0000256" key="14">
    <source>
        <dbReference type="ARBA" id="ARBA00047883"/>
    </source>
</evidence>
<comment type="cofactor">
    <cofactor evidence="2">
        <name>Mg(2+)</name>
        <dbReference type="ChEBI" id="CHEBI:18420"/>
    </cofactor>
</comment>
<dbReference type="NCBIfam" id="TIGR00693">
    <property type="entry name" value="thiE"/>
    <property type="match status" value="1"/>
</dbReference>
<dbReference type="GeneID" id="37046809"/>
<gene>
    <name evidence="16" type="ORF">FA10DRAFT_300862</name>
</gene>
<dbReference type="Gene3D" id="3.20.20.70">
    <property type="entry name" value="Aldolase class I"/>
    <property type="match status" value="1"/>
</dbReference>
<dbReference type="Pfam" id="PF02110">
    <property type="entry name" value="HK"/>
    <property type="match status" value="1"/>
</dbReference>
<comment type="pathway">
    <text evidence="4">Cofactor biosynthesis; thiamine diphosphate biosynthesis; thiamine phosphate from 4-amino-2-methyl-5-diphosphomethylpyrimidine and 4-methyl-5-(2-phosphoethyl)-thiazole: step 1/1.</text>
</comment>
<comment type="catalytic activity">
    <reaction evidence="1">
        <text>5-(2-hydroxyethyl)-4-methylthiazole + ATP = 4-methyl-5-(2-phosphooxyethyl)-thiazole + ADP + H(+)</text>
        <dbReference type="Rhea" id="RHEA:24212"/>
        <dbReference type="ChEBI" id="CHEBI:15378"/>
        <dbReference type="ChEBI" id="CHEBI:17957"/>
        <dbReference type="ChEBI" id="CHEBI:30616"/>
        <dbReference type="ChEBI" id="CHEBI:58296"/>
        <dbReference type="ChEBI" id="CHEBI:456216"/>
        <dbReference type="EC" id="2.7.1.50"/>
    </reaction>
</comment>
<comment type="catalytic activity">
    <reaction evidence="14">
        <text>2-[(2R,5Z)-2-carboxy-4-methylthiazol-5(2H)-ylidene]ethyl phosphate + 4-amino-2-methyl-5-(diphosphooxymethyl)pyrimidine + 2 H(+) = thiamine phosphate + CO2 + diphosphate</text>
        <dbReference type="Rhea" id="RHEA:47844"/>
        <dbReference type="ChEBI" id="CHEBI:15378"/>
        <dbReference type="ChEBI" id="CHEBI:16526"/>
        <dbReference type="ChEBI" id="CHEBI:33019"/>
        <dbReference type="ChEBI" id="CHEBI:37575"/>
        <dbReference type="ChEBI" id="CHEBI:57841"/>
        <dbReference type="ChEBI" id="CHEBI:62899"/>
        <dbReference type="EC" id="2.5.1.3"/>
    </reaction>
</comment>
<evidence type="ECO:0000256" key="6">
    <source>
        <dbReference type="ARBA" id="ARBA00022723"/>
    </source>
</evidence>
<evidence type="ECO:0000313" key="16">
    <source>
        <dbReference type="EMBL" id="PWN92372.1"/>
    </source>
</evidence>
<dbReference type="GO" id="GO:0009228">
    <property type="term" value="P:thiamine biosynthetic process"/>
    <property type="evidence" value="ECO:0007669"/>
    <property type="project" value="UniProtKB-KW"/>
</dbReference>
<evidence type="ECO:0000256" key="3">
    <source>
        <dbReference type="ARBA" id="ARBA00004868"/>
    </source>
</evidence>
<protein>
    <submittedName>
        <fullName evidence="16">Hydroxyethylthiazole kinase</fullName>
    </submittedName>
</protein>
<keyword evidence="10" id="KW-0460">Magnesium</keyword>
<feature type="domain" description="Thiamine phosphate synthase/TenI" evidence="15">
    <location>
        <begin position="10"/>
        <end position="211"/>
    </location>
</feature>
<dbReference type="RefSeq" id="XP_025379570.1">
    <property type="nucleotide sequence ID" value="XM_025524893.1"/>
</dbReference>
<dbReference type="InterPro" id="IPR022998">
    <property type="entry name" value="ThiamineP_synth_TenI"/>
</dbReference>
<evidence type="ECO:0000256" key="4">
    <source>
        <dbReference type="ARBA" id="ARBA00005165"/>
    </source>
</evidence>
<dbReference type="NCBIfam" id="NF006830">
    <property type="entry name" value="PRK09355.1"/>
    <property type="match status" value="1"/>
</dbReference>
<dbReference type="HAMAP" id="MF_00097">
    <property type="entry name" value="TMP_synthase"/>
    <property type="match status" value="1"/>
</dbReference>
<evidence type="ECO:0000256" key="1">
    <source>
        <dbReference type="ARBA" id="ARBA00001771"/>
    </source>
</evidence>
<dbReference type="PANTHER" id="PTHR20857:SF23">
    <property type="entry name" value="THIAMINE BIOSYNTHETIC BIFUNCTIONAL ENZYME"/>
    <property type="match status" value="1"/>
</dbReference>
<evidence type="ECO:0000256" key="8">
    <source>
        <dbReference type="ARBA" id="ARBA00022777"/>
    </source>
</evidence>
<dbReference type="InterPro" id="IPR000417">
    <property type="entry name" value="Hyethyz_kinase"/>
</dbReference>
<dbReference type="PRINTS" id="PR01099">
    <property type="entry name" value="HYETHTZKNASE"/>
</dbReference>
<dbReference type="InParanoid" id="A0A316YTC2"/>
<dbReference type="UniPathway" id="UPA00060">
    <property type="reaction ID" value="UER00139"/>
</dbReference>
<evidence type="ECO:0000256" key="5">
    <source>
        <dbReference type="ARBA" id="ARBA00022679"/>
    </source>
</evidence>
<accession>A0A316YTC2</accession>
<dbReference type="EMBL" id="KZ819635">
    <property type="protein sequence ID" value="PWN92372.1"/>
    <property type="molecule type" value="Genomic_DNA"/>
</dbReference>
<sequence length="552" mass="57143">MAKAAIDYSLYLVTGRELLPAGVDYYDSLEASLSGGDKVTVVQLREKHVDTAEFLEIAKRSLAICDKHGVPMLINDNLSVALALPPRVGLHIGQTDLPLAEARRLLGPERLLGISVHNVEQARAVLAEGIADYAGVGPCHGTQSKAGIGEKDVLGPRGTREVVAALASADGKQRLPCVLIGGLNQKTAQRTLYGATSEANHPDGIAVISAIVGRRDADVAASELSSIVGAFKAQLPSDISPGKLSLFDAGKQWSDTSALLKRATQIFAAHRQSTHGPPLIQTLTSHVSSTLSANVALCFSASPIMSHQDQEAEDLARATGAVVLNIGTIGEEARRGMKAVGAAANRGGKPVVLDPVGVGASAFRRAAVEEIMDDTQVTLLKGNSAELSSIAGLSEVTSRGVDSGSGSLKDPEGLVRSLARKERCLVLLSGKVDYLSDGHLVVRVENGHELLGRITGSGCALGVTIAAGLAAACNVARGDSVKGLSTAMVRAHPQDLIPGALVGILAMTIASELAAARQDVKGPGTFIPALLDELASITPETMASRAKISVSQ</sequence>
<dbReference type="InterPro" id="IPR034291">
    <property type="entry name" value="TMP_synthase"/>
</dbReference>
<dbReference type="AlphaFoldDB" id="A0A316YTC2"/>
<evidence type="ECO:0000259" key="15">
    <source>
        <dbReference type="Pfam" id="PF02581"/>
    </source>
</evidence>
<keyword evidence="6" id="KW-0479">Metal-binding</keyword>
<dbReference type="SUPFAM" id="SSF51391">
    <property type="entry name" value="Thiamin phosphate synthase"/>
    <property type="match status" value="1"/>
</dbReference>
<dbReference type="InterPro" id="IPR036206">
    <property type="entry name" value="ThiamineP_synth_sf"/>
</dbReference>
<proteinExistence type="inferred from homology"/>
<keyword evidence="11" id="KW-0784">Thiamine biosynthesis</keyword>
<dbReference type="GO" id="GO:0005737">
    <property type="term" value="C:cytoplasm"/>
    <property type="evidence" value="ECO:0007669"/>
    <property type="project" value="TreeGrafter"/>
</dbReference>
<dbReference type="FunCoup" id="A0A316YTC2">
    <property type="interactions" value="263"/>
</dbReference>
<keyword evidence="8 16" id="KW-0418">Kinase</keyword>
<dbReference type="CDD" id="cd01170">
    <property type="entry name" value="THZ_kinase"/>
    <property type="match status" value="1"/>
</dbReference>
<dbReference type="OrthoDB" id="4994at2759"/>
<keyword evidence="17" id="KW-1185">Reference proteome</keyword>
<dbReference type="HAMAP" id="MF_00228">
    <property type="entry name" value="Thz_kinase"/>
    <property type="match status" value="1"/>
</dbReference>
<evidence type="ECO:0000256" key="11">
    <source>
        <dbReference type="ARBA" id="ARBA00022977"/>
    </source>
</evidence>
<evidence type="ECO:0000256" key="13">
    <source>
        <dbReference type="ARBA" id="ARBA00047851"/>
    </source>
</evidence>
<dbReference type="InterPro" id="IPR013785">
    <property type="entry name" value="Aldolase_TIM"/>
</dbReference>
<evidence type="ECO:0000256" key="2">
    <source>
        <dbReference type="ARBA" id="ARBA00001946"/>
    </source>
</evidence>
<dbReference type="InterPro" id="IPR029056">
    <property type="entry name" value="Ribokinase-like"/>
</dbReference>
<dbReference type="PANTHER" id="PTHR20857">
    <property type="entry name" value="THIAMINE-PHOSPHATE PYROPHOSPHORYLASE"/>
    <property type="match status" value="1"/>
</dbReference>
<comment type="pathway">
    <text evidence="3">Cofactor biosynthesis; thiamine diphosphate biosynthesis; 4-methyl-5-(2-phosphoethyl)-thiazole from 5-(2-hydroxyethyl)-4-methylthiazole: step 1/1.</text>
</comment>
<dbReference type="SUPFAM" id="SSF53613">
    <property type="entry name" value="Ribokinase-like"/>
    <property type="match status" value="1"/>
</dbReference>
<evidence type="ECO:0000256" key="7">
    <source>
        <dbReference type="ARBA" id="ARBA00022741"/>
    </source>
</evidence>
<dbReference type="GO" id="GO:0009229">
    <property type="term" value="P:thiamine diphosphate biosynthetic process"/>
    <property type="evidence" value="ECO:0007669"/>
    <property type="project" value="UniProtKB-UniPathway"/>
</dbReference>
<comment type="catalytic activity">
    <reaction evidence="13">
        <text>2-(2-carboxy-4-methylthiazol-5-yl)ethyl phosphate + 4-amino-2-methyl-5-(diphosphooxymethyl)pyrimidine + 2 H(+) = thiamine phosphate + CO2 + diphosphate</text>
        <dbReference type="Rhea" id="RHEA:47848"/>
        <dbReference type="ChEBI" id="CHEBI:15378"/>
        <dbReference type="ChEBI" id="CHEBI:16526"/>
        <dbReference type="ChEBI" id="CHEBI:33019"/>
        <dbReference type="ChEBI" id="CHEBI:37575"/>
        <dbReference type="ChEBI" id="CHEBI:57841"/>
        <dbReference type="ChEBI" id="CHEBI:62890"/>
        <dbReference type="EC" id="2.5.1.3"/>
    </reaction>
</comment>
<evidence type="ECO:0000256" key="10">
    <source>
        <dbReference type="ARBA" id="ARBA00022842"/>
    </source>
</evidence>
<dbReference type="GO" id="GO:0000287">
    <property type="term" value="F:magnesium ion binding"/>
    <property type="evidence" value="ECO:0007669"/>
    <property type="project" value="InterPro"/>
</dbReference>
<organism evidence="16 17">
    <name type="scientific">Acaromyces ingoldii</name>
    <dbReference type="NCBI Taxonomy" id="215250"/>
    <lineage>
        <taxon>Eukaryota</taxon>
        <taxon>Fungi</taxon>
        <taxon>Dikarya</taxon>
        <taxon>Basidiomycota</taxon>
        <taxon>Ustilaginomycotina</taxon>
        <taxon>Exobasidiomycetes</taxon>
        <taxon>Exobasidiales</taxon>
        <taxon>Cryptobasidiaceae</taxon>
        <taxon>Acaromyces</taxon>
    </lineage>
</organism>
<evidence type="ECO:0000256" key="12">
    <source>
        <dbReference type="ARBA" id="ARBA00047334"/>
    </source>
</evidence>
<keyword evidence="9" id="KW-0067">ATP-binding</keyword>
<keyword evidence="7" id="KW-0547">Nucleotide-binding</keyword>
<dbReference type="Pfam" id="PF02581">
    <property type="entry name" value="TMP-TENI"/>
    <property type="match status" value="1"/>
</dbReference>
<evidence type="ECO:0000256" key="9">
    <source>
        <dbReference type="ARBA" id="ARBA00022840"/>
    </source>
</evidence>
<dbReference type="STRING" id="215250.A0A316YTC2"/>
<dbReference type="GO" id="GO:0004789">
    <property type="term" value="F:thiamine-phosphate diphosphorylase activity"/>
    <property type="evidence" value="ECO:0007669"/>
    <property type="project" value="UniProtKB-EC"/>
</dbReference>
<comment type="catalytic activity">
    <reaction evidence="12">
        <text>4-methyl-5-(2-phosphooxyethyl)-thiazole + 4-amino-2-methyl-5-(diphosphooxymethyl)pyrimidine + H(+) = thiamine phosphate + diphosphate</text>
        <dbReference type="Rhea" id="RHEA:22328"/>
        <dbReference type="ChEBI" id="CHEBI:15378"/>
        <dbReference type="ChEBI" id="CHEBI:33019"/>
        <dbReference type="ChEBI" id="CHEBI:37575"/>
        <dbReference type="ChEBI" id="CHEBI:57841"/>
        <dbReference type="ChEBI" id="CHEBI:58296"/>
        <dbReference type="EC" id="2.5.1.3"/>
    </reaction>
</comment>
<evidence type="ECO:0000313" key="17">
    <source>
        <dbReference type="Proteomes" id="UP000245768"/>
    </source>
</evidence>
<keyword evidence="5" id="KW-0808">Transferase</keyword>
<name>A0A316YTC2_9BASI</name>
<dbReference type="GO" id="GO:0004417">
    <property type="term" value="F:hydroxyethylthiazole kinase activity"/>
    <property type="evidence" value="ECO:0007669"/>
    <property type="project" value="UniProtKB-EC"/>
</dbReference>
<dbReference type="GO" id="GO:0005524">
    <property type="term" value="F:ATP binding"/>
    <property type="evidence" value="ECO:0007669"/>
    <property type="project" value="UniProtKB-KW"/>
</dbReference>